<dbReference type="RefSeq" id="WP_251835448.1">
    <property type="nucleotide sequence ID" value="NZ_JACSQG010000002.1"/>
</dbReference>
<organism evidence="2 3">
    <name type="scientific">Serpens gallinarum</name>
    <dbReference type="NCBI Taxonomy" id="2763075"/>
    <lineage>
        <taxon>Bacteria</taxon>
        <taxon>Pseudomonadati</taxon>
        <taxon>Pseudomonadota</taxon>
        <taxon>Gammaproteobacteria</taxon>
        <taxon>Pseudomonadales</taxon>
        <taxon>Pseudomonadaceae</taxon>
        <taxon>Pseudomonas</taxon>
    </lineage>
</organism>
<proteinExistence type="predicted"/>
<dbReference type="Proteomes" id="UP000611945">
    <property type="component" value="Unassembled WGS sequence"/>
</dbReference>
<gene>
    <name evidence="2" type="ORF">H9642_05610</name>
</gene>
<keyword evidence="3" id="KW-1185">Reference proteome</keyword>
<evidence type="ECO:0000256" key="1">
    <source>
        <dbReference type="SAM" id="Phobius"/>
    </source>
</evidence>
<name>A0ABR8TMH2_9PSED</name>
<protein>
    <submittedName>
        <fullName evidence="2">DUF883 family protein</fullName>
    </submittedName>
</protein>
<keyword evidence="1" id="KW-0812">Transmembrane</keyword>
<sequence>MARFGSHAAQSREDVLEEIQRLQQALDDLRHDSLHGTRKGFDTLRRRAESMWHDHHLNERYGDLSKNTREASRLARECVREHPVSSAALVLGVCVVIGCLWMYRRS</sequence>
<feature type="transmembrane region" description="Helical" evidence="1">
    <location>
        <begin position="84"/>
        <end position="103"/>
    </location>
</feature>
<evidence type="ECO:0000313" key="2">
    <source>
        <dbReference type="EMBL" id="MBD7976663.1"/>
    </source>
</evidence>
<reference evidence="2 3" key="1">
    <citation type="submission" date="2020-08" db="EMBL/GenBank/DDBJ databases">
        <title>A Genomic Blueprint of the Chicken Gut Microbiome.</title>
        <authorList>
            <person name="Gilroy R."/>
            <person name="Ravi A."/>
            <person name="Getino M."/>
            <person name="Pursley I."/>
            <person name="Horton D.L."/>
            <person name="Alikhan N.-F."/>
            <person name="Baker D."/>
            <person name="Gharbi K."/>
            <person name="Hall N."/>
            <person name="Watson M."/>
            <person name="Adriaenssens E.M."/>
            <person name="Foster-Nyarko E."/>
            <person name="Jarju S."/>
            <person name="Secka A."/>
            <person name="Antonio M."/>
            <person name="Oren A."/>
            <person name="Chaudhuri R."/>
            <person name="La Ragione R.M."/>
            <person name="Hildebrand F."/>
            <person name="Pallen M.J."/>
        </authorList>
    </citation>
    <scope>NUCLEOTIDE SEQUENCE [LARGE SCALE GENOMIC DNA]</scope>
    <source>
        <strain evidence="2 3">Sa2CUA2</strain>
    </source>
</reference>
<accession>A0ABR8TMH2</accession>
<comment type="caution">
    <text evidence="2">The sequence shown here is derived from an EMBL/GenBank/DDBJ whole genome shotgun (WGS) entry which is preliminary data.</text>
</comment>
<evidence type="ECO:0000313" key="3">
    <source>
        <dbReference type="Proteomes" id="UP000611945"/>
    </source>
</evidence>
<keyword evidence="1" id="KW-0472">Membrane</keyword>
<keyword evidence="1" id="KW-1133">Transmembrane helix</keyword>
<dbReference type="EMBL" id="JACSQG010000002">
    <property type="protein sequence ID" value="MBD7976663.1"/>
    <property type="molecule type" value="Genomic_DNA"/>
</dbReference>